<dbReference type="InterPro" id="IPR036922">
    <property type="entry name" value="Rieske_2Fe-2S_sf"/>
</dbReference>
<dbReference type="InterPro" id="IPR001663">
    <property type="entry name" value="Rng_hydr_dOase-A"/>
</dbReference>
<accession>A9CZI3</accession>
<gene>
    <name evidence="2" type="ORF">HPDFL43_01215</name>
</gene>
<dbReference type="OrthoDB" id="7456916at2"/>
<reference evidence="2 3" key="2">
    <citation type="submission" date="2012-06" db="EMBL/GenBank/DDBJ databases">
        <authorList>
            <person name="Fiebig A."/>
        </authorList>
    </citation>
    <scope>NUCLEOTIDE SEQUENCE [LARGE SCALE GENOMIC DNA]</scope>
    <source>
        <strain evidence="2 3">DFL-43</strain>
    </source>
</reference>
<dbReference type="HOGENOM" id="CLU_764636_0_0_5"/>
<keyword evidence="3" id="KW-1185">Reference proteome</keyword>
<dbReference type="Gene3D" id="3.90.380.10">
    <property type="entry name" value="Naphthalene 1,2-dioxygenase Alpha Subunit, Chain A, domain 1"/>
    <property type="match status" value="1"/>
</dbReference>
<protein>
    <submittedName>
        <fullName evidence="2">Uncharacterized protein</fullName>
    </submittedName>
</protein>
<dbReference type="EMBL" id="ABIA03000002">
    <property type="protein sequence ID" value="EDQ34774.1"/>
    <property type="molecule type" value="Genomic_DNA"/>
</dbReference>
<evidence type="ECO:0000313" key="2">
    <source>
        <dbReference type="EMBL" id="EDQ34774.1"/>
    </source>
</evidence>
<evidence type="ECO:0000256" key="1">
    <source>
        <dbReference type="SAM" id="Coils"/>
    </source>
</evidence>
<dbReference type="AlphaFoldDB" id="A9CZI3"/>
<dbReference type="STRING" id="411684.HPDFL43_01215"/>
<dbReference type="eggNOG" id="COG4638">
    <property type="taxonomic scope" value="Bacteria"/>
</dbReference>
<dbReference type="SUPFAM" id="SSF50022">
    <property type="entry name" value="ISP domain"/>
    <property type="match status" value="1"/>
</dbReference>
<sequence length="376" mass="41194">MARRPDIGYFEDDLDLLDASTWSNARLPVEQAEHINTLVYRSLTFSLLENEAIWTRDWIFIGTTDDIPDEGDLLPYTIGNHGIHVQRMADGTLEGRFNNAQHGGCRVVPQQCQSGSKTKCSFTSCGYSRDRDAISASDAETSTALMFQYVGLRPERLLRVSVAQAGKLIFVNLDGPDKDFANRAADLDAGMVSAVSRDRTSKAWLEFQCNWKSVGEAMFGAVATAGSGKPDVLSAMLQTSDGENGPVEVFATWLYPNLFLLRAAGAACTIGIQPTALGKAMCRIQYFADAADAGSASSLEALVRVIAQTRETAEQAQRNLVSQENRQLVEPGISPANGRVSPIEHWAQSVLIDRLMTMPRTIADDPLYQPLKHYLI</sequence>
<dbReference type="Gene3D" id="2.102.10.10">
    <property type="entry name" value="Rieske [2Fe-2S] iron-sulphur domain"/>
    <property type="match status" value="1"/>
</dbReference>
<dbReference type="Proteomes" id="UP000004291">
    <property type="component" value="Chromosome"/>
</dbReference>
<evidence type="ECO:0000313" key="3">
    <source>
        <dbReference type="Proteomes" id="UP000004291"/>
    </source>
</evidence>
<feature type="coiled-coil region" evidence="1">
    <location>
        <begin position="299"/>
        <end position="326"/>
    </location>
</feature>
<reference evidence="2 3" key="1">
    <citation type="submission" date="2007-10" db="EMBL/GenBank/DDBJ databases">
        <authorList>
            <person name="Wagner-Dobler I."/>
            <person name="Ferriera S."/>
            <person name="Johnson J."/>
            <person name="Kravitz S."/>
            <person name="Beeson K."/>
            <person name="Sutton G."/>
            <person name="Rogers Y.-H."/>
            <person name="Friedman R."/>
            <person name="Frazier M."/>
            <person name="Venter J.C."/>
        </authorList>
    </citation>
    <scope>NUCLEOTIDE SEQUENCE [LARGE SCALE GENOMIC DNA]</scope>
    <source>
        <strain evidence="2 3">DFL-43</strain>
    </source>
</reference>
<dbReference type="PANTHER" id="PTHR43756">
    <property type="entry name" value="CHOLINE MONOOXYGENASE, CHLOROPLASTIC"/>
    <property type="match status" value="1"/>
</dbReference>
<comment type="caution">
    <text evidence="2">The sequence shown here is derived from an EMBL/GenBank/DDBJ whole genome shotgun (WGS) entry which is preliminary data.</text>
</comment>
<dbReference type="RefSeq" id="WP_007196035.1">
    <property type="nucleotide sequence ID" value="NZ_CM002917.1"/>
</dbReference>
<dbReference type="PANTHER" id="PTHR43756:SF5">
    <property type="entry name" value="CHOLINE MONOOXYGENASE, CHLOROPLASTIC"/>
    <property type="match status" value="1"/>
</dbReference>
<name>A9CZI3_HOEPD</name>
<organism evidence="2 3">
    <name type="scientific">Hoeflea phototrophica (strain DSM 17068 / NCIMB 14078 / DFL-43)</name>
    <dbReference type="NCBI Taxonomy" id="411684"/>
    <lineage>
        <taxon>Bacteria</taxon>
        <taxon>Pseudomonadati</taxon>
        <taxon>Pseudomonadota</taxon>
        <taxon>Alphaproteobacteria</taxon>
        <taxon>Hyphomicrobiales</taxon>
        <taxon>Rhizobiaceae</taxon>
        <taxon>Hoeflea</taxon>
    </lineage>
</organism>
<keyword evidence="1" id="KW-0175">Coiled coil</keyword>
<dbReference type="GO" id="GO:0051537">
    <property type="term" value="F:2 iron, 2 sulfur cluster binding"/>
    <property type="evidence" value="ECO:0007669"/>
    <property type="project" value="InterPro"/>
</dbReference>
<proteinExistence type="predicted"/>